<keyword evidence="2" id="KW-1185">Reference proteome</keyword>
<evidence type="ECO:0000313" key="1">
    <source>
        <dbReference type="EMBL" id="MBA0016367.1"/>
    </source>
</evidence>
<dbReference type="EMBL" id="JACBNY010000005">
    <property type="protein sequence ID" value="MBA0016367.1"/>
    <property type="molecule type" value="Genomic_DNA"/>
</dbReference>
<accession>A0A7V8N0J7</accession>
<dbReference type="RefSeq" id="WP_180746594.1">
    <property type="nucleotide sequence ID" value="NZ_JACBNY010000005.1"/>
</dbReference>
<name>A0A7V8N0J7_9LACT</name>
<reference evidence="1 2" key="1">
    <citation type="submission" date="2020-07" db="EMBL/GenBank/DDBJ databases">
        <authorList>
            <person name="Hilgarth M."/>
            <person name="Werum V."/>
            <person name="Vogel R.F."/>
        </authorList>
    </citation>
    <scope>NUCLEOTIDE SEQUENCE [LARGE SCALE GENOMIC DNA]</scope>
    <source>
        <strain evidence="1 2">DSM 28961</strain>
    </source>
</reference>
<comment type="caution">
    <text evidence="1">The sequence shown here is derived from an EMBL/GenBank/DDBJ whole genome shotgun (WGS) entry which is preliminary data.</text>
</comment>
<proteinExistence type="predicted"/>
<evidence type="ECO:0000313" key="2">
    <source>
        <dbReference type="Proteomes" id="UP000530186"/>
    </source>
</evidence>
<protein>
    <submittedName>
        <fullName evidence="1">Uncharacterized protein</fullName>
    </submittedName>
</protein>
<gene>
    <name evidence="1" type="ORF">HZR21_04265</name>
</gene>
<dbReference type="GeneID" id="303194728"/>
<organism evidence="1 2">
    <name type="scientific">Pseudolactococcus laudensis</name>
    <dbReference type="NCBI Taxonomy" id="1494461"/>
    <lineage>
        <taxon>Bacteria</taxon>
        <taxon>Bacillati</taxon>
        <taxon>Bacillota</taxon>
        <taxon>Bacilli</taxon>
        <taxon>Lactobacillales</taxon>
        <taxon>Streptococcaceae</taxon>
        <taxon>Pseudolactococcus</taxon>
    </lineage>
</organism>
<sequence length="99" mass="11528">MDKLVLGIPDYYHRIIDEWLSFKLELTLFKGTSKNSNLPLLAKFTYRVVIAPHLTAVSFVAMPSARKIYLKSYQKQFLEVPLIFQLISVSLDGSLYYYF</sequence>
<dbReference type="Proteomes" id="UP000530186">
    <property type="component" value="Unassembled WGS sequence"/>
</dbReference>
<dbReference type="AlphaFoldDB" id="A0A7V8N0J7"/>